<dbReference type="Proteomes" id="UP001168877">
    <property type="component" value="Unassembled WGS sequence"/>
</dbReference>
<name>A0AA39UXF9_ACESA</name>
<reference evidence="2" key="2">
    <citation type="submission" date="2023-06" db="EMBL/GenBank/DDBJ databases">
        <authorList>
            <person name="Swenson N.G."/>
            <person name="Wegrzyn J.L."/>
            <person name="Mcevoy S.L."/>
        </authorList>
    </citation>
    <scope>NUCLEOTIDE SEQUENCE</scope>
    <source>
        <strain evidence="2">NS2018</strain>
        <tissue evidence="2">Leaf</tissue>
    </source>
</reference>
<feature type="region of interest" description="Disordered" evidence="1">
    <location>
        <begin position="1"/>
        <end position="40"/>
    </location>
</feature>
<accession>A0AA39UXF9</accession>
<reference evidence="2" key="1">
    <citation type="journal article" date="2022" name="Plant J.">
        <title>Strategies of tolerance reflected in two North American maple genomes.</title>
        <authorList>
            <person name="McEvoy S.L."/>
            <person name="Sezen U.U."/>
            <person name="Trouern-Trend A."/>
            <person name="McMahon S.M."/>
            <person name="Schaberg P.G."/>
            <person name="Yang J."/>
            <person name="Wegrzyn J.L."/>
            <person name="Swenson N.G."/>
        </authorList>
    </citation>
    <scope>NUCLEOTIDE SEQUENCE</scope>
    <source>
        <strain evidence="2">NS2018</strain>
    </source>
</reference>
<sequence length="94" mass="10492">MVPKGSQISVEVKTSSKKKKRSSRFDVATPSEVKKRKNGYVPSRGLDYSALLTFGHTTSPSSLEDEVDKKVMSRLISYKKEKTFSTSQIADLYA</sequence>
<evidence type="ECO:0000256" key="1">
    <source>
        <dbReference type="SAM" id="MobiDB-lite"/>
    </source>
</evidence>
<comment type="caution">
    <text evidence="2">The sequence shown here is derived from an EMBL/GenBank/DDBJ whole genome shotgun (WGS) entry which is preliminary data.</text>
</comment>
<feature type="compositionally biased region" description="Polar residues" evidence="1">
    <location>
        <begin position="1"/>
        <end position="13"/>
    </location>
</feature>
<gene>
    <name evidence="2" type="ORF">LWI29_031871</name>
</gene>
<evidence type="ECO:0000313" key="2">
    <source>
        <dbReference type="EMBL" id="KAK0574974.1"/>
    </source>
</evidence>
<proteinExistence type="predicted"/>
<organism evidence="2 3">
    <name type="scientific">Acer saccharum</name>
    <name type="common">Sugar maple</name>
    <dbReference type="NCBI Taxonomy" id="4024"/>
    <lineage>
        <taxon>Eukaryota</taxon>
        <taxon>Viridiplantae</taxon>
        <taxon>Streptophyta</taxon>
        <taxon>Embryophyta</taxon>
        <taxon>Tracheophyta</taxon>
        <taxon>Spermatophyta</taxon>
        <taxon>Magnoliopsida</taxon>
        <taxon>eudicotyledons</taxon>
        <taxon>Gunneridae</taxon>
        <taxon>Pentapetalae</taxon>
        <taxon>rosids</taxon>
        <taxon>malvids</taxon>
        <taxon>Sapindales</taxon>
        <taxon>Sapindaceae</taxon>
        <taxon>Hippocastanoideae</taxon>
        <taxon>Acereae</taxon>
        <taxon>Acer</taxon>
    </lineage>
</organism>
<evidence type="ECO:0000313" key="3">
    <source>
        <dbReference type="Proteomes" id="UP001168877"/>
    </source>
</evidence>
<dbReference type="AlphaFoldDB" id="A0AA39UXF9"/>
<protein>
    <submittedName>
        <fullName evidence="2">Uncharacterized protein</fullName>
    </submittedName>
</protein>
<keyword evidence="3" id="KW-1185">Reference proteome</keyword>
<dbReference type="EMBL" id="JAUESC010000387">
    <property type="protein sequence ID" value="KAK0574974.1"/>
    <property type="molecule type" value="Genomic_DNA"/>
</dbReference>